<proteinExistence type="predicted"/>
<dbReference type="SUPFAM" id="SSF55729">
    <property type="entry name" value="Acyl-CoA N-acyltransferases (Nat)"/>
    <property type="match status" value="1"/>
</dbReference>
<evidence type="ECO:0000313" key="4">
    <source>
        <dbReference type="Proteomes" id="UP000253857"/>
    </source>
</evidence>
<name>A0A369N8B2_EGGLN</name>
<evidence type="ECO:0000313" key="2">
    <source>
        <dbReference type="EMBL" id="RDB87952.1"/>
    </source>
</evidence>
<dbReference type="AlphaFoldDB" id="A0A369N8B2"/>
<reference evidence="4 5" key="1">
    <citation type="journal article" date="2018" name="Elife">
        <title>Discovery and characterization of a prevalent human gut bacterial enzyme sufficient for the inactivation of a family of plant toxins.</title>
        <authorList>
            <person name="Koppel N."/>
            <person name="Bisanz J.E."/>
            <person name="Pandelia M.E."/>
            <person name="Turnbaugh P.J."/>
            <person name="Balskus E.P."/>
        </authorList>
    </citation>
    <scope>NUCLEOTIDE SEQUENCE [LARGE SCALE GENOMIC DNA]</scope>
    <source>
        <strain evidence="3 5">16A</strain>
        <strain evidence="2 4">FAA1-1-60AUCSF</strain>
    </source>
</reference>
<dbReference type="GO" id="GO:0016747">
    <property type="term" value="F:acyltransferase activity, transferring groups other than amino-acyl groups"/>
    <property type="evidence" value="ECO:0007669"/>
    <property type="project" value="InterPro"/>
</dbReference>
<dbReference type="Proteomes" id="UP000253915">
    <property type="component" value="Unassembled WGS sequence"/>
</dbReference>
<protein>
    <recommendedName>
        <fullName evidence="1">N-acetyltransferase domain-containing protein</fullName>
    </recommendedName>
</protein>
<dbReference type="EMBL" id="PPUQ01000038">
    <property type="protein sequence ID" value="RDC33379.1"/>
    <property type="molecule type" value="Genomic_DNA"/>
</dbReference>
<dbReference type="InterPro" id="IPR016181">
    <property type="entry name" value="Acyl_CoA_acyltransferase"/>
</dbReference>
<comment type="caution">
    <text evidence="2">The sequence shown here is derived from an EMBL/GenBank/DDBJ whole genome shotgun (WGS) entry which is preliminary data.</text>
</comment>
<dbReference type="Gene3D" id="3.40.630.30">
    <property type="match status" value="1"/>
</dbReference>
<gene>
    <name evidence="3" type="ORF">C1853_15785</name>
    <name evidence="2" type="ORF">C1871_04000</name>
</gene>
<dbReference type="InterPro" id="IPR000182">
    <property type="entry name" value="GNAT_dom"/>
</dbReference>
<dbReference type="Pfam" id="PF13302">
    <property type="entry name" value="Acetyltransf_3"/>
    <property type="match status" value="1"/>
</dbReference>
<dbReference type="GeneID" id="69510300"/>
<evidence type="ECO:0000313" key="5">
    <source>
        <dbReference type="Proteomes" id="UP000253915"/>
    </source>
</evidence>
<dbReference type="EMBL" id="PPTY01000003">
    <property type="protein sequence ID" value="RDB87952.1"/>
    <property type="molecule type" value="Genomic_DNA"/>
</dbReference>
<accession>A0A369N8B2</accession>
<organism evidence="2 4">
    <name type="scientific">Eggerthella lenta</name>
    <name type="common">Eubacterium lentum</name>
    <dbReference type="NCBI Taxonomy" id="84112"/>
    <lineage>
        <taxon>Bacteria</taxon>
        <taxon>Bacillati</taxon>
        <taxon>Actinomycetota</taxon>
        <taxon>Coriobacteriia</taxon>
        <taxon>Eggerthellales</taxon>
        <taxon>Eggerthellaceae</taxon>
        <taxon>Eggerthella</taxon>
    </lineage>
</organism>
<evidence type="ECO:0000313" key="3">
    <source>
        <dbReference type="EMBL" id="RDC33379.1"/>
    </source>
</evidence>
<sequence length="146" mass="15832">MGSCDEEDCRRIGAVGDDGPDLASSPFELGINLLSDCQARGVGSEAMRAFLLGFEEVVGPTGFVAKIEAANGNSRRMSRRLGFRLTGIEAFLTEDPQVLRSLEESRLSCIDEAICALAEELGVEPRTLLSHVLVFEKDPTREEELG</sequence>
<dbReference type="Proteomes" id="UP000253857">
    <property type="component" value="Unassembled WGS sequence"/>
</dbReference>
<feature type="domain" description="N-acetyltransferase" evidence="1">
    <location>
        <begin position="9"/>
        <end position="84"/>
    </location>
</feature>
<dbReference type="RefSeq" id="WP_081434185.1">
    <property type="nucleotide sequence ID" value="NZ_AP031442.1"/>
</dbReference>
<evidence type="ECO:0000259" key="1">
    <source>
        <dbReference type="Pfam" id="PF13302"/>
    </source>
</evidence>